<dbReference type="GO" id="GO:0005829">
    <property type="term" value="C:cytosol"/>
    <property type="evidence" value="ECO:0007669"/>
    <property type="project" value="TreeGrafter"/>
</dbReference>
<dbReference type="GO" id="GO:0008270">
    <property type="term" value="F:zinc ion binding"/>
    <property type="evidence" value="ECO:0007669"/>
    <property type="project" value="TreeGrafter"/>
</dbReference>
<evidence type="ECO:0000313" key="5">
    <source>
        <dbReference type="Proteomes" id="UP000317650"/>
    </source>
</evidence>
<dbReference type="Gene3D" id="3.90.180.10">
    <property type="entry name" value="Medium-chain alcohol dehydrogenases, catalytic domain"/>
    <property type="match status" value="1"/>
</dbReference>
<accession>A0A4S8J2E1</accession>
<evidence type="ECO:0000313" key="4">
    <source>
        <dbReference type="EMBL" id="THU55481.1"/>
    </source>
</evidence>
<dbReference type="STRING" id="52838.A0A4S8J2E1"/>
<dbReference type="PANTHER" id="PTHR43880:SF35">
    <property type="entry name" value="ALCOHOL DEHYDROGENASE 1-LIKE"/>
    <property type="match status" value="1"/>
</dbReference>
<dbReference type="InterPro" id="IPR011032">
    <property type="entry name" value="GroES-like_sf"/>
</dbReference>
<comment type="caution">
    <text evidence="4">The sequence shown here is derived from an EMBL/GenBank/DDBJ whole genome shotgun (WGS) entry which is preliminary data.</text>
</comment>
<organism evidence="4 5">
    <name type="scientific">Musa balbisiana</name>
    <name type="common">Banana</name>
    <dbReference type="NCBI Taxonomy" id="52838"/>
    <lineage>
        <taxon>Eukaryota</taxon>
        <taxon>Viridiplantae</taxon>
        <taxon>Streptophyta</taxon>
        <taxon>Embryophyta</taxon>
        <taxon>Tracheophyta</taxon>
        <taxon>Spermatophyta</taxon>
        <taxon>Magnoliopsida</taxon>
        <taxon>Liliopsida</taxon>
        <taxon>Zingiberales</taxon>
        <taxon>Musaceae</taxon>
        <taxon>Musa</taxon>
    </lineage>
</organism>
<keyword evidence="1" id="KW-0479">Metal-binding</keyword>
<sequence>MASTAGCIIPCKGVLGARAAAVAWEAGKPLVIEQVEVAPPKAMEVRVKIKYTSLCHTDVYFWEAKACLLPLPRYLIILCTDSAVIPLDSCLR</sequence>
<dbReference type="Proteomes" id="UP000317650">
    <property type="component" value="Chromosome 11"/>
</dbReference>
<dbReference type="EMBL" id="PYDT01000007">
    <property type="protein sequence ID" value="THU55481.1"/>
    <property type="molecule type" value="Genomic_DNA"/>
</dbReference>
<keyword evidence="2" id="KW-0862">Zinc</keyword>
<proteinExistence type="predicted"/>
<dbReference type="GO" id="GO:0004022">
    <property type="term" value="F:alcohol dehydrogenase (NAD+) activity"/>
    <property type="evidence" value="ECO:0007669"/>
    <property type="project" value="UniProtKB-EC"/>
</dbReference>
<protein>
    <submittedName>
        <fullName evidence="4">Uncharacterized protein</fullName>
    </submittedName>
</protein>
<comment type="catalytic activity">
    <reaction evidence="3">
        <text>a primary alcohol + NAD(+) = an aldehyde + NADH + H(+)</text>
        <dbReference type="Rhea" id="RHEA:10736"/>
        <dbReference type="ChEBI" id="CHEBI:15378"/>
        <dbReference type="ChEBI" id="CHEBI:15734"/>
        <dbReference type="ChEBI" id="CHEBI:17478"/>
        <dbReference type="ChEBI" id="CHEBI:57540"/>
        <dbReference type="ChEBI" id="CHEBI:57945"/>
        <dbReference type="EC" id="1.1.1.1"/>
    </reaction>
</comment>
<gene>
    <name evidence="4" type="ORF">C4D60_Mb11t07030</name>
</gene>
<dbReference type="PANTHER" id="PTHR43880">
    <property type="entry name" value="ALCOHOL DEHYDROGENASE"/>
    <property type="match status" value="1"/>
</dbReference>
<keyword evidence="5" id="KW-1185">Reference proteome</keyword>
<reference evidence="4 5" key="1">
    <citation type="journal article" date="2019" name="Nat. Plants">
        <title>Genome sequencing of Musa balbisiana reveals subgenome evolution and function divergence in polyploid bananas.</title>
        <authorList>
            <person name="Yao X."/>
        </authorList>
    </citation>
    <scope>NUCLEOTIDE SEQUENCE [LARGE SCALE GENOMIC DNA]</scope>
    <source>
        <strain evidence="5">cv. DH-PKW</strain>
        <tissue evidence="4">Leaves</tissue>
    </source>
</reference>
<dbReference type="AlphaFoldDB" id="A0A4S8J2E1"/>
<evidence type="ECO:0000256" key="3">
    <source>
        <dbReference type="ARBA" id="ARBA00049243"/>
    </source>
</evidence>
<dbReference type="SUPFAM" id="SSF50129">
    <property type="entry name" value="GroES-like"/>
    <property type="match status" value="1"/>
</dbReference>
<evidence type="ECO:0000256" key="2">
    <source>
        <dbReference type="ARBA" id="ARBA00022833"/>
    </source>
</evidence>
<name>A0A4S8J2E1_MUSBA</name>
<dbReference type="GO" id="GO:0046294">
    <property type="term" value="P:formaldehyde catabolic process"/>
    <property type="evidence" value="ECO:0007669"/>
    <property type="project" value="TreeGrafter"/>
</dbReference>
<evidence type="ECO:0000256" key="1">
    <source>
        <dbReference type="ARBA" id="ARBA00022723"/>
    </source>
</evidence>
<dbReference type="GO" id="GO:0051903">
    <property type="term" value="F:S-(hydroxymethyl)glutathione dehydrogenase [NAD(P)+] activity"/>
    <property type="evidence" value="ECO:0007669"/>
    <property type="project" value="TreeGrafter"/>
</dbReference>